<keyword evidence="3" id="KW-1133">Transmembrane helix</keyword>
<evidence type="ECO:0000256" key="1">
    <source>
        <dbReference type="SAM" id="Coils"/>
    </source>
</evidence>
<sequence>MNEPNNPITPNPITLPTSPPQPDTPPSHSSTPILPLTQTQPYAQTVDSHTPIPINNSSQTTPNHPMVTRTKAGIFKPLKRMNFHVTTTLPLLRSHVHALRDPNWKEAMLDEYNALITSRTQRIISSLHSEFAMMDLGSLNYFLGIFAQRSTSGLFLSQSKFVEEIIEQAYMQNCNPCQTLVDTKSKLGSDDNHKVCLYMHDPRDPYFTALKRIFFYVRGTLDYGLQLRVSSTTQLSAYTDVDWAILPVTRQSTSRYCVFLGDNLLSWSMKRQVILSRSSAEAKYRGVANVVAETAWIYNLLCEVHTPLFTPTLVYCDNEYLLEFTSEYGISKALHPELPGPEDRIVCFPKGKHEAREKYPAMVYQALRFPKKLEQSLLLGGREGVPNYCGLAYDCSEGRNVGREYVFLSGCDNTEHTPYPNPKTTRGTTLLNRVEPQILPGRRDIDLFSLIRAPNPTKVKTGRRPRAAHEVPMLTVTANRVIEIEDPVTTTDSSRVPSTIERSPLDFAHKEPSQQLPRPKDQKATIPEVPPPKNVPNMGFAPEAGQAERVAATSPLVVKVHRKRGHDGVDTNAPPKVLRRDHADPLTNIEYPPREVPCCHRVRNGIYLRSSCVTRSSKGAAAAEDPDSENTSFASMVGSLESIYRPEWGITNGSMIDTPKACQDLLRLRFEQEAKLLKKFVAQVANQNKRIQASENKIKNLETLLEAEADMEKAVENKTAELCKELENIRTMFLDLQYEDNWVEQRCAEIDACLDALSIDFDEELYLHMLIAIACCTWMIGCGLCLAVMKCGESTELRQAFADVVSKGIAKGMSEGLKHRVEHGKAKLDLEAIEAYDPKVEAKYITALHALKNLNGSVNSVLVLPSSRSLCTWRCMTLWTPGLTRKKYCYRMLLRPTLVMQKRKKCRVACRTHGVSFAHHARSDGVSVSVPTVAPQGLAILLANAATQTETSDEASPRLLRLSSLPVIHG</sequence>
<feature type="coiled-coil region" evidence="1">
    <location>
        <begin position="677"/>
        <end position="721"/>
    </location>
</feature>
<reference evidence="4" key="1">
    <citation type="journal article" date="2019" name="Sci. Rep.">
        <title>Draft genome of Tanacetum cinerariifolium, the natural source of mosquito coil.</title>
        <authorList>
            <person name="Yamashiro T."/>
            <person name="Shiraishi A."/>
            <person name="Satake H."/>
            <person name="Nakayama K."/>
        </authorList>
    </citation>
    <scope>NUCLEOTIDE SEQUENCE</scope>
</reference>
<gene>
    <name evidence="4" type="ORF">Tci_001301</name>
</gene>
<dbReference type="CDD" id="cd09272">
    <property type="entry name" value="RNase_HI_RT_Ty1"/>
    <property type="match status" value="1"/>
</dbReference>
<dbReference type="PANTHER" id="PTHR11439">
    <property type="entry name" value="GAG-POL-RELATED RETROTRANSPOSON"/>
    <property type="match status" value="1"/>
</dbReference>
<organism evidence="4">
    <name type="scientific">Tanacetum cinerariifolium</name>
    <name type="common">Dalmatian daisy</name>
    <name type="synonym">Chrysanthemum cinerariifolium</name>
    <dbReference type="NCBI Taxonomy" id="118510"/>
    <lineage>
        <taxon>Eukaryota</taxon>
        <taxon>Viridiplantae</taxon>
        <taxon>Streptophyta</taxon>
        <taxon>Embryophyta</taxon>
        <taxon>Tracheophyta</taxon>
        <taxon>Spermatophyta</taxon>
        <taxon>Magnoliopsida</taxon>
        <taxon>eudicotyledons</taxon>
        <taxon>Gunneridae</taxon>
        <taxon>Pentapetalae</taxon>
        <taxon>asterids</taxon>
        <taxon>campanulids</taxon>
        <taxon>Asterales</taxon>
        <taxon>Asteraceae</taxon>
        <taxon>Asteroideae</taxon>
        <taxon>Anthemideae</taxon>
        <taxon>Anthemidinae</taxon>
        <taxon>Tanacetum</taxon>
    </lineage>
</organism>
<keyword evidence="3" id="KW-0812">Transmembrane</keyword>
<feature type="compositionally biased region" description="Basic and acidic residues" evidence="2">
    <location>
        <begin position="503"/>
        <end position="523"/>
    </location>
</feature>
<feature type="region of interest" description="Disordered" evidence="2">
    <location>
        <begin position="488"/>
        <end position="534"/>
    </location>
</feature>
<dbReference type="AlphaFoldDB" id="A0A699GHW7"/>
<name>A0A699GHW7_TANCI</name>
<keyword evidence="3" id="KW-0472">Membrane</keyword>
<dbReference type="EMBL" id="BKCJ010000059">
    <property type="protein sequence ID" value="GEU29323.1"/>
    <property type="molecule type" value="Genomic_DNA"/>
</dbReference>
<feature type="compositionally biased region" description="Polar residues" evidence="2">
    <location>
        <begin position="488"/>
        <end position="501"/>
    </location>
</feature>
<keyword evidence="1" id="KW-0175">Coiled coil</keyword>
<dbReference type="PANTHER" id="PTHR11439:SF524">
    <property type="entry name" value="RNA-DIRECTED DNA POLYMERASE, PROTEIN KINASE RLK-PELLE-DLSV FAMILY"/>
    <property type="match status" value="1"/>
</dbReference>
<proteinExistence type="predicted"/>
<accession>A0A699GHW7</accession>
<evidence type="ECO:0000256" key="3">
    <source>
        <dbReference type="SAM" id="Phobius"/>
    </source>
</evidence>
<protein>
    <submittedName>
        <fullName evidence="4">Uncharacterized protein</fullName>
    </submittedName>
</protein>
<evidence type="ECO:0000313" key="4">
    <source>
        <dbReference type="EMBL" id="GEU29323.1"/>
    </source>
</evidence>
<evidence type="ECO:0000256" key="2">
    <source>
        <dbReference type="SAM" id="MobiDB-lite"/>
    </source>
</evidence>
<comment type="caution">
    <text evidence="4">The sequence shown here is derived from an EMBL/GenBank/DDBJ whole genome shotgun (WGS) entry which is preliminary data.</text>
</comment>
<feature type="transmembrane region" description="Helical" evidence="3">
    <location>
        <begin position="765"/>
        <end position="789"/>
    </location>
</feature>
<feature type="region of interest" description="Disordered" evidence="2">
    <location>
        <begin position="1"/>
        <end position="35"/>
    </location>
</feature>
<feature type="compositionally biased region" description="Low complexity" evidence="2">
    <location>
        <begin position="1"/>
        <end position="16"/>
    </location>
</feature>